<keyword evidence="5" id="KW-1185">Reference proteome</keyword>
<protein>
    <submittedName>
        <fullName evidence="4">Tripartite tricarboxylate transporter TctB family protein</fullName>
    </submittedName>
</protein>
<proteinExistence type="predicted"/>
<dbReference type="RefSeq" id="WP_349297477.1">
    <property type="nucleotide sequence ID" value="NZ_JBEDNQ010000003.1"/>
</dbReference>
<feature type="transmembrane region" description="Helical" evidence="2">
    <location>
        <begin position="113"/>
        <end position="134"/>
    </location>
</feature>
<sequence>MTPAVGTSGPDAGAGTPEPVDPQPERTARADDEELPAAGSRTREIGLAAALVGTGVLVVVAASRITSEVVARGFGPTWWPTVLGGLLVAGGVAVGVVGAVRPPAVEDHPTAGGLVRLLAVLGLVVGFGAAWYQLHFLLVMPPLLAGLVAVGGGRGLRDLVLVPLLTTAVLYAVFGLLLRVPL</sequence>
<comment type="caution">
    <text evidence="4">The sequence shown here is derived from an EMBL/GenBank/DDBJ whole genome shotgun (WGS) entry which is preliminary data.</text>
</comment>
<accession>A0ABV1K930</accession>
<evidence type="ECO:0000256" key="1">
    <source>
        <dbReference type="SAM" id="MobiDB-lite"/>
    </source>
</evidence>
<feature type="transmembrane region" description="Helical" evidence="2">
    <location>
        <begin position="159"/>
        <end position="178"/>
    </location>
</feature>
<feature type="transmembrane region" description="Helical" evidence="2">
    <location>
        <begin position="78"/>
        <end position="101"/>
    </location>
</feature>
<keyword evidence="2" id="KW-0472">Membrane</keyword>
<evidence type="ECO:0000259" key="3">
    <source>
        <dbReference type="Pfam" id="PF07331"/>
    </source>
</evidence>
<reference evidence="4 5" key="1">
    <citation type="submission" date="2024-03" db="EMBL/GenBank/DDBJ databases">
        <title>Draft genome sequence of Pseudonocardia nematodicida JCM 31783.</title>
        <authorList>
            <person name="Butdee W."/>
            <person name="Duangmal K."/>
        </authorList>
    </citation>
    <scope>NUCLEOTIDE SEQUENCE [LARGE SCALE GENOMIC DNA]</scope>
    <source>
        <strain evidence="4 5">JCM 31783</strain>
    </source>
</reference>
<dbReference type="Pfam" id="PF07331">
    <property type="entry name" value="TctB"/>
    <property type="match status" value="1"/>
</dbReference>
<feature type="region of interest" description="Disordered" evidence="1">
    <location>
        <begin position="1"/>
        <end position="39"/>
    </location>
</feature>
<name>A0ABV1K930_9PSEU</name>
<evidence type="ECO:0000313" key="4">
    <source>
        <dbReference type="EMBL" id="MEQ3550384.1"/>
    </source>
</evidence>
<feature type="domain" description="DUF1468" evidence="3">
    <location>
        <begin position="49"/>
        <end position="182"/>
    </location>
</feature>
<dbReference type="Proteomes" id="UP001494902">
    <property type="component" value="Unassembled WGS sequence"/>
</dbReference>
<keyword evidence="2" id="KW-0812">Transmembrane</keyword>
<evidence type="ECO:0000313" key="5">
    <source>
        <dbReference type="Proteomes" id="UP001494902"/>
    </source>
</evidence>
<gene>
    <name evidence="4" type="ORF">WIS52_07870</name>
</gene>
<organism evidence="4 5">
    <name type="scientific">Pseudonocardia nematodicida</name>
    <dbReference type="NCBI Taxonomy" id="1206997"/>
    <lineage>
        <taxon>Bacteria</taxon>
        <taxon>Bacillati</taxon>
        <taxon>Actinomycetota</taxon>
        <taxon>Actinomycetes</taxon>
        <taxon>Pseudonocardiales</taxon>
        <taxon>Pseudonocardiaceae</taxon>
        <taxon>Pseudonocardia</taxon>
    </lineage>
</organism>
<dbReference type="InterPro" id="IPR009936">
    <property type="entry name" value="DUF1468"/>
</dbReference>
<evidence type="ECO:0000256" key="2">
    <source>
        <dbReference type="SAM" id="Phobius"/>
    </source>
</evidence>
<keyword evidence="2" id="KW-1133">Transmembrane helix</keyword>
<dbReference type="EMBL" id="JBEDNQ010000003">
    <property type="protein sequence ID" value="MEQ3550384.1"/>
    <property type="molecule type" value="Genomic_DNA"/>
</dbReference>
<feature type="transmembrane region" description="Helical" evidence="2">
    <location>
        <begin position="45"/>
        <end position="66"/>
    </location>
</feature>